<evidence type="ECO:0000313" key="2">
    <source>
        <dbReference type="EMBL" id="CEG37092.1"/>
    </source>
</evidence>
<dbReference type="AlphaFoldDB" id="A0A0P1AA18"/>
<evidence type="ECO:0000256" key="1">
    <source>
        <dbReference type="SAM" id="MobiDB-lite"/>
    </source>
</evidence>
<protein>
    <submittedName>
        <fullName evidence="2">Uncharacterized protein</fullName>
    </submittedName>
</protein>
<sequence>MNVLRPTLLLKAATQKERRKKEGKEKFEVKKMKPEEAHKDDMETSLESTAKVVKAEIESVTGGDVEGEQTVMMPIEKQIMKRNCRQGAKGRSS</sequence>
<reference evidence="3" key="1">
    <citation type="submission" date="2014-09" db="EMBL/GenBank/DDBJ databases">
        <authorList>
            <person name="Sharma Rahul"/>
            <person name="Thines Marco"/>
        </authorList>
    </citation>
    <scope>NUCLEOTIDE SEQUENCE [LARGE SCALE GENOMIC DNA]</scope>
</reference>
<keyword evidence="3" id="KW-1185">Reference proteome</keyword>
<feature type="compositionally biased region" description="Basic and acidic residues" evidence="1">
    <location>
        <begin position="14"/>
        <end position="42"/>
    </location>
</feature>
<dbReference type="Proteomes" id="UP000054928">
    <property type="component" value="Unassembled WGS sequence"/>
</dbReference>
<dbReference type="GeneID" id="36399606"/>
<evidence type="ECO:0000313" key="3">
    <source>
        <dbReference type="Proteomes" id="UP000054928"/>
    </source>
</evidence>
<proteinExistence type="predicted"/>
<organism evidence="2 3">
    <name type="scientific">Plasmopara halstedii</name>
    <name type="common">Downy mildew of sunflower</name>
    <dbReference type="NCBI Taxonomy" id="4781"/>
    <lineage>
        <taxon>Eukaryota</taxon>
        <taxon>Sar</taxon>
        <taxon>Stramenopiles</taxon>
        <taxon>Oomycota</taxon>
        <taxon>Peronosporomycetes</taxon>
        <taxon>Peronosporales</taxon>
        <taxon>Peronosporaceae</taxon>
        <taxon>Plasmopara</taxon>
    </lineage>
</organism>
<accession>A0A0P1AA18</accession>
<dbReference type="RefSeq" id="XP_024573461.1">
    <property type="nucleotide sequence ID" value="XM_024722379.1"/>
</dbReference>
<name>A0A0P1AA18_PLAHL</name>
<feature type="region of interest" description="Disordered" evidence="1">
    <location>
        <begin position="1"/>
        <end position="48"/>
    </location>
</feature>
<dbReference type="EMBL" id="CCYD01000261">
    <property type="protein sequence ID" value="CEG37092.1"/>
    <property type="molecule type" value="Genomic_DNA"/>
</dbReference>